<dbReference type="InterPro" id="IPR037396">
    <property type="entry name" value="FMN_HAD"/>
</dbReference>
<dbReference type="WBParaSite" id="nRc.2.0.1.t17046-RA">
    <property type="protein sequence ID" value="nRc.2.0.1.t17046-RA"/>
    <property type="gene ID" value="nRc.2.0.1.g17046"/>
</dbReference>
<dbReference type="AlphaFoldDB" id="A0A915IT99"/>
<evidence type="ECO:0000256" key="1">
    <source>
        <dbReference type="ARBA" id="ARBA00001917"/>
    </source>
</evidence>
<dbReference type="Pfam" id="PF01070">
    <property type="entry name" value="FMN_dh"/>
    <property type="match status" value="1"/>
</dbReference>
<dbReference type="InterPro" id="IPR000262">
    <property type="entry name" value="FMN-dep_DH"/>
</dbReference>
<evidence type="ECO:0000313" key="5">
    <source>
        <dbReference type="WBParaSite" id="nRc.2.0.1.t17046-RA"/>
    </source>
</evidence>
<dbReference type="InterPro" id="IPR013785">
    <property type="entry name" value="Aldolase_TIM"/>
</dbReference>
<comment type="cofactor">
    <cofactor evidence="1">
        <name>FMN</name>
        <dbReference type="ChEBI" id="CHEBI:58210"/>
    </cofactor>
</comment>
<proteinExistence type="predicted"/>
<dbReference type="Proteomes" id="UP000887565">
    <property type="component" value="Unplaced"/>
</dbReference>
<feature type="domain" description="FMN hydroxy acid dehydrogenase" evidence="3">
    <location>
        <begin position="40"/>
        <end position="174"/>
    </location>
</feature>
<protein>
    <submittedName>
        <fullName evidence="5">FMN hydroxy acid dehydrogenase domain-containing protein</fullName>
    </submittedName>
</protein>
<evidence type="ECO:0000259" key="3">
    <source>
        <dbReference type="PROSITE" id="PS51349"/>
    </source>
</evidence>
<dbReference type="PROSITE" id="PS51349">
    <property type="entry name" value="FMN_HYDROXY_ACID_DH_2"/>
    <property type="match status" value="1"/>
</dbReference>
<evidence type="ECO:0000313" key="4">
    <source>
        <dbReference type="Proteomes" id="UP000887565"/>
    </source>
</evidence>
<name>A0A915IT99_ROMCU</name>
<dbReference type="GO" id="GO:0016491">
    <property type="term" value="F:oxidoreductase activity"/>
    <property type="evidence" value="ECO:0007669"/>
    <property type="project" value="UniProtKB-KW"/>
</dbReference>
<keyword evidence="2" id="KW-0560">Oxidoreductase</keyword>
<dbReference type="SUPFAM" id="SSF51395">
    <property type="entry name" value="FMN-linked oxidoreductases"/>
    <property type="match status" value="1"/>
</dbReference>
<keyword evidence="4" id="KW-1185">Reference proteome</keyword>
<dbReference type="PANTHER" id="PTHR10578:SF149">
    <property type="entry name" value="2-HYDROXYACID OXIDASE 2"/>
    <property type="match status" value="1"/>
</dbReference>
<evidence type="ECO:0000256" key="2">
    <source>
        <dbReference type="ARBA" id="ARBA00023002"/>
    </source>
</evidence>
<reference evidence="5" key="1">
    <citation type="submission" date="2022-11" db="UniProtKB">
        <authorList>
            <consortium name="WormBaseParasite"/>
        </authorList>
    </citation>
    <scope>IDENTIFICATION</scope>
</reference>
<sequence length="174" mass="19089">MKLPGRRPYQEPLLLKGKKQMVKGSSPSPNIIFPLAILIIRPRFLINVSNISTNVTLLGKFHLRSPICIAPTSCHKLAHPDGELATAGAAADAATLYVVSTAATTKLEDVSNGAGDGPRWFQLYVQKDRGRTLELIRRAEKAGYGALVVTVDHPVMANRRADLRNDFRLPEPLR</sequence>
<dbReference type="Gene3D" id="3.20.20.70">
    <property type="entry name" value="Aldolase class I"/>
    <property type="match status" value="1"/>
</dbReference>
<organism evidence="4 5">
    <name type="scientific">Romanomermis culicivorax</name>
    <name type="common">Nematode worm</name>
    <dbReference type="NCBI Taxonomy" id="13658"/>
    <lineage>
        <taxon>Eukaryota</taxon>
        <taxon>Metazoa</taxon>
        <taxon>Ecdysozoa</taxon>
        <taxon>Nematoda</taxon>
        <taxon>Enoplea</taxon>
        <taxon>Dorylaimia</taxon>
        <taxon>Mermithida</taxon>
        <taxon>Mermithoidea</taxon>
        <taxon>Mermithidae</taxon>
        <taxon>Romanomermis</taxon>
    </lineage>
</organism>
<accession>A0A915IT99</accession>
<dbReference type="PANTHER" id="PTHR10578">
    <property type="entry name" value="S -2-HYDROXY-ACID OXIDASE-RELATED"/>
    <property type="match status" value="1"/>
</dbReference>